<accession>A0AAW5QC56</accession>
<gene>
    <name evidence="3" type="ORF">AB6N35_02210</name>
    <name evidence="2" type="ORF">M3D93_12435</name>
</gene>
<evidence type="ECO:0000259" key="1">
    <source>
        <dbReference type="Pfam" id="PF03476"/>
    </source>
</evidence>
<protein>
    <submittedName>
        <fullName evidence="2">MOSC N-terminal beta barrel domain-containing protein</fullName>
    </submittedName>
</protein>
<dbReference type="Proteomes" id="UP001560293">
    <property type="component" value="Unassembled WGS sequence"/>
</dbReference>
<dbReference type="InterPro" id="IPR005303">
    <property type="entry name" value="MOCOS_middle"/>
</dbReference>
<keyword evidence="5" id="KW-1185">Reference proteome</keyword>
<evidence type="ECO:0000313" key="5">
    <source>
        <dbReference type="Proteomes" id="UP001560293"/>
    </source>
</evidence>
<sequence length="145" mass="16826">MRVGTVSELWRYPVKSMRGDRVTETAVTERWGLPGDRGWVIRDEDAGELRSAKKWVELLQFHARYVDDRVHELLSAALGRRVSLHPRRPADDHEHYRRLAVDEADLPRDRGILRSLARENGSKFGAYLRSLTPGTIRERDDIRLV</sequence>
<dbReference type="Proteomes" id="UP001206890">
    <property type="component" value="Unassembled WGS sequence"/>
</dbReference>
<dbReference type="EMBL" id="JBFTEZ010000002">
    <property type="protein sequence ID" value="MEX6463173.1"/>
    <property type="molecule type" value="Genomic_DNA"/>
</dbReference>
<evidence type="ECO:0000313" key="2">
    <source>
        <dbReference type="EMBL" id="MCT2118549.1"/>
    </source>
</evidence>
<comment type="caution">
    <text evidence="2">The sequence shown here is derived from an EMBL/GenBank/DDBJ whole genome shotgun (WGS) entry which is preliminary data.</text>
</comment>
<dbReference type="EMBL" id="JALXTC010000065">
    <property type="protein sequence ID" value="MCT2118549.1"/>
    <property type="molecule type" value="Genomic_DNA"/>
</dbReference>
<dbReference type="SUPFAM" id="SSF141673">
    <property type="entry name" value="MOSC N-terminal domain-like"/>
    <property type="match status" value="1"/>
</dbReference>
<name>A0AAW5QC56_9ACTN</name>
<dbReference type="RefSeq" id="WP_083324225.1">
    <property type="nucleotide sequence ID" value="NZ_JALXRO010000029.1"/>
</dbReference>
<feature type="domain" description="Molybdenum cofactor sulfurase middle" evidence="1">
    <location>
        <begin position="3"/>
        <end position="70"/>
    </location>
</feature>
<evidence type="ECO:0000313" key="3">
    <source>
        <dbReference type="EMBL" id="MEX6463173.1"/>
    </source>
</evidence>
<dbReference type="Pfam" id="PF03476">
    <property type="entry name" value="MOSC_N"/>
    <property type="match status" value="1"/>
</dbReference>
<dbReference type="AlphaFoldDB" id="A0AAW5QC56"/>
<proteinExistence type="predicted"/>
<reference evidence="2" key="1">
    <citation type="submission" date="2022-04" db="EMBL/GenBank/DDBJ databases">
        <title>Human microbiome associated bacterial genomes.</title>
        <authorList>
            <person name="Sandstrom S."/>
            <person name="Salamzade R."/>
            <person name="Kalan L.R."/>
        </authorList>
    </citation>
    <scope>NUCLEOTIDE SEQUENCE</scope>
    <source>
        <strain evidence="2">P3-SID1762</strain>
    </source>
</reference>
<evidence type="ECO:0000313" key="4">
    <source>
        <dbReference type="Proteomes" id="UP001206890"/>
    </source>
</evidence>
<reference evidence="5" key="2">
    <citation type="submission" date="2024-07" db="EMBL/GenBank/DDBJ databases">
        <title>Pseudomonas strain that inhibits Aeromonas fish pathogens.</title>
        <authorList>
            <person name="Wildschutte H."/>
        </authorList>
    </citation>
    <scope>NUCLEOTIDE SEQUENCE [LARGE SCALE GENOMIC DNA]</scope>
    <source>
        <strain evidence="5">n60</strain>
    </source>
</reference>
<organism evidence="2 4">
    <name type="scientific">Dietzia cinnamea</name>
    <dbReference type="NCBI Taxonomy" id="321318"/>
    <lineage>
        <taxon>Bacteria</taxon>
        <taxon>Bacillati</taxon>
        <taxon>Actinomycetota</taxon>
        <taxon>Actinomycetes</taxon>
        <taxon>Mycobacteriales</taxon>
        <taxon>Dietziaceae</taxon>
        <taxon>Dietzia</taxon>
    </lineage>
</organism>
<reference evidence="3" key="3">
    <citation type="submission" date="2024-07" db="EMBL/GenBank/DDBJ databases">
        <authorList>
            <person name="Wildschutte H."/>
        </authorList>
    </citation>
    <scope>NUCLEOTIDE SEQUENCE</scope>
    <source>
        <strain evidence="3">N60</strain>
    </source>
</reference>